<keyword evidence="3" id="KW-1185">Reference proteome</keyword>
<protein>
    <recommendedName>
        <fullName evidence="1">NADH:flavin oxidoreductase/NADH oxidase N-terminal domain-containing protein</fullName>
    </recommendedName>
</protein>
<dbReference type="InterPro" id="IPR001155">
    <property type="entry name" value="OxRdtase_FMN_N"/>
</dbReference>
<evidence type="ECO:0000259" key="1">
    <source>
        <dbReference type="Pfam" id="PF00724"/>
    </source>
</evidence>
<dbReference type="InterPro" id="IPR013785">
    <property type="entry name" value="Aldolase_TIM"/>
</dbReference>
<dbReference type="Pfam" id="PF00724">
    <property type="entry name" value="Oxidored_FMN"/>
    <property type="match status" value="1"/>
</dbReference>
<dbReference type="CDD" id="cd02933">
    <property type="entry name" value="OYE_like_FMN"/>
    <property type="match status" value="1"/>
</dbReference>
<name>A0AAD6XYN9_9AGAR</name>
<dbReference type="Gene3D" id="3.20.20.70">
    <property type="entry name" value="Aldolase class I"/>
    <property type="match status" value="1"/>
</dbReference>
<evidence type="ECO:0000313" key="3">
    <source>
        <dbReference type="Proteomes" id="UP001219525"/>
    </source>
</evidence>
<dbReference type="Proteomes" id="UP001219525">
    <property type="component" value="Unassembled WGS sequence"/>
</dbReference>
<proteinExistence type="predicted"/>
<dbReference type="EMBL" id="JARJCW010000114">
    <property type="protein sequence ID" value="KAJ7192914.1"/>
    <property type="molecule type" value="Genomic_DNA"/>
</dbReference>
<reference evidence="2" key="1">
    <citation type="submission" date="2023-03" db="EMBL/GenBank/DDBJ databases">
        <title>Massive genome expansion in bonnet fungi (Mycena s.s.) driven by repeated elements and novel gene families across ecological guilds.</title>
        <authorList>
            <consortium name="Lawrence Berkeley National Laboratory"/>
            <person name="Harder C.B."/>
            <person name="Miyauchi S."/>
            <person name="Viragh M."/>
            <person name="Kuo A."/>
            <person name="Thoen E."/>
            <person name="Andreopoulos B."/>
            <person name="Lu D."/>
            <person name="Skrede I."/>
            <person name="Drula E."/>
            <person name="Henrissat B."/>
            <person name="Morin E."/>
            <person name="Kohler A."/>
            <person name="Barry K."/>
            <person name="LaButti K."/>
            <person name="Morin E."/>
            <person name="Salamov A."/>
            <person name="Lipzen A."/>
            <person name="Mereny Z."/>
            <person name="Hegedus B."/>
            <person name="Baldrian P."/>
            <person name="Stursova M."/>
            <person name="Weitz H."/>
            <person name="Taylor A."/>
            <person name="Grigoriev I.V."/>
            <person name="Nagy L.G."/>
            <person name="Martin F."/>
            <person name="Kauserud H."/>
        </authorList>
    </citation>
    <scope>NUCLEOTIDE SEQUENCE</scope>
    <source>
        <strain evidence="2">9144</strain>
    </source>
</reference>
<dbReference type="AlphaFoldDB" id="A0AAD6XYN9"/>
<dbReference type="GO" id="GO:0003959">
    <property type="term" value="F:NADPH dehydrogenase activity"/>
    <property type="evidence" value="ECO:0007669"/>
    <property type="project" value="TreeGrafter"/>
</dbReference>
<gene>
    <name evidence="2" type="ORF">GGX14DRAFT_593749</name>
</gene>
<evidence type="ECO:0000313" key="2">
    <source>
        <dbReference type="EMBL" id="KAJ7192914.1"/>
    </source>
</evidence>
<sequence length="377" mass="41415">MPGATTASALFQPVKVGRLQLAHRVVLCPLTRNRASNPGHVPILPMVKEYYTQRASTPGTLLIAEATYIAARAGGTPNFPGIWNEEQIAAWKEVTDSVHAAGSHLYLQIRALGRAVNPQHLQMEDPSFPYVSASDVKLASATSSPRPLVVNEIREYVELYAQAAKNALRAGFDGVEIHGANGYLIDQFIQDVSNKRTDEYGGSVEKRCRFALEVLEAVTNAVGADRTGIRLSPWSTFQDMRMLDPTPTFAHLVSQIKKTHPDLAYLHVIEPRINGNTDAEGSVEDDSESNDFIRALWAPKILISAGGYTRESALARAEKTGELIGFGRPFLANPDLPLRLMKNLAMNQPNRKTFYTAASPEGYTDYPFAGQSEDQMM</sequence>
<accession>A0AAD6XYN9</accession>
<comment type="caution">
    <text evidence="2">The sequence shown here is derived from an EMBL/GenBank/DDBJ whole genome shotgun (WGS) entry which is preliminary data.</text>
</comment>
<organism evidence="2 3">
    <name type="scientific">Mycena pura</name>
    <dbReference type="NCBI Taxonomy" id="153505"/>
    <lineage>
        <taxon>Eukaryota</taxon>
        <taxon>Fungi</taxon>
        <taxon>Dikarya</taxon>
        <taxon>Basidiomycota</taxon>
        <taxon>Agaricomycotina</taxon>
        <taxon>Agaricomycetes</taxon>
        <taxon>Agaricomycetidae</taxon>
        <taxon>Agaricales</taxon>
        <taxon>Marasmiineae</taxon>
        <taxon>Mycenaceae</taxon>
        <taxon>Mycena</taxon>
    </lineage>
</organism>
<dbReference type="PANTHER" id="PTHR22893:SF91">
    <property type="entry name" value="NADPH DEHYDROGENASE 2-RELATED"/>
    <property type="match status" value="1"/>
</dbReference>
<dbReference type="InterPro" id="IPR045247">
    <property type="entry name" value="Oye-like"/>
</dbReference>
<dbReference type="PANTHER" id="PTHR22893">
    <property type="entry name" value="NADH OXIDOREDUCTASE-RELATED"/>
    <property type="match status" value="1"/>
</dbReference>
<feature type="domain" description="NADH:flavin oxidoreductase/NADH oxidase N-terminal" evidence="1">
    <location>
        <begin position="10"/>
        <end position="346"/>
    </location>
</feature>
<dbReference type="FunFam" id="3.20.20.70:FF:000138">
    <property type="entry name" value="NADPH dehydrogenase 1"/>
    <property type="match status" value="1"/>
</dbReference>
<dbReference type="GO" id="GO:0010181">
    <property type="term" value="F:FMN binding"/>
    <property type="evidence" value="ECO:0007669"/>
    <property type="project" value="InterPro"/>
</dbReference>
<dbReference type="SUPFAM" id="SSF51395">
    <property type="entry name" value="FMN-linked oxidoreductases"/>
    <property type="match status" value="1"/>
</dbReference>